<dbReference type="EMBL" id="JAUCFI010000003">
    <property type="protein sequence ID" value="MDM5286663.1"/>
    <property type="molecule type" value="Genomic_DNA"/>
</dbReference>
<name>A0AAJ1VFN0_9BACI</name>
<dbReference type="AlphaFoldDB" id="A0AAJ1VFN0"/>
<gene>
    <name evidence="1" type="ORF">QUF85_25615</name>
</gene>
<evidence type="ECO:0000313" key="1">
    <source>
        <dbReference type="EMBL" id="MDM5286663.1"/>
    </source>
</evidence>
<evidence type="ECO:0000313" key="2">
    <source>
        <dbReference type="Proteomes" id="UP001238973"/>
    </source>
</evidence>
<dbReference type="Proteomes" id="UP001238973">
    <property type="component" value="Unassembled WGS sequence"/>
</dbReference>
<organism evidence="1 2">
    <name type="scientific">Peribacillus frigoritolerans</name>
    <dbReference type="NCBI Taxonomy" id="450367"/>
    <lineage>
        <taxon>Bacteria</taxon>
        <taxon>Bacillati</taxon>
        <taxon>Bacillota</taxon>
        <taxon>Bacilli</taxon>
        <taxon>Bacillales</taxon>
        <taxon>Bacillaceae</taxon>
        <taxon>Peribacillus</taxon>
    </lineage>
</organism>
<protein>
    <submittedName>
        <fullName evidence="1">Uncharacterized protein</fullName>
    </submittedName>
</protein>
<sequence>MFRETRGWSSRLQEAGLLLDIFRFMCGEPEQDMFLFKEWRFGTQ</sequence>
<accession>A0AAJ1VFN0</accession>
<comment type="caution">
    <text evidence="1">The sequence shown here is derived from an EMBL/GenBank/DDBJ whole genome shotgun (WGS) entry which is preliminary data.</text>
</comment>
<proteinExistence type="predicted"/>
<reference evidence="1" key="1">
    <citation type="submission" date="2023-06" db="EMBL/GenBank/DDBJ databases">
        <title>Comparative genomics of Bacillaceae isolates and their secondary metabolite potential.</title>
        <authorList>
            <person name="Song L."/>
            <person name="Nielsen L.J."/>
            <person name="Mohite O."/>
            <person name="Xu X."/>
            <person name="Weber T."/>
            <person name="Kovacs A.T."/>
        </authorList>
    </citation>
    <scope>NUCLEOTIDE SEQUENCE</scope>
    <source>
        <strain evidence="1">G1S1</strain>
    </source>
</reference>
<dbReference type="RefSeq" id="WP_289351176.1">
    <property type="nucleotide sequence ID" value="NZ_JAUCFI010000003.1"/>
</dbReference>